<evidence type="ECO:0000313" key="3">
    <source>
        <dbReference type="EMBL" id="AEA12034.1"/>
    </source>
</evidence>
<keyword evidence="4" id="KW-1185">Reference proteome</keyword>
<reference evidence="3 4" key="1">
    <citation type="journal article" date="2011" name="J. Bacteriol.">
        <title>Complete genome sequence of the thermoacidophilic crenarchaeon Thermoproteus uzoniensis 768-20.</title>
        <authorList>
            <person name="Mardanov A.V."/>
            <person name="Gumerov V.M."/>
            <person name="Beletsky A.V."/>
            <person name="Prokofeva M.I."/>
            <person name="Bonch-Osmolovskaya E.A."/>
            <person name="Ravin N.V."/>
            <person name="Skryabin K.G."/>
        </authorList>
    </citation>
    <scope>NUCLEOTIDE SEQUENCE [LARGE SCALE GENOMIC DNA]</scope>
    <source>
        <strain evidence="3 4">768-20</strain>
    </source>
</reference>
<dbReference type="InterPro" id="IPR036188">
    <property type="entry name" value="FAD/NAD-bd_sf"/>
</dbReference>
<dbReference type="STRING" id="999630.TUZN_0540"/>
<dbReference type="AlphaFoldDB" id="F2L3Q0"/>
<dbReference type="InterPro" id="IPR006076">
    <property type="entry name" value="FAD-dep_OxRdtase"/>
</dbReference>
<dbReference type="RefSeq" id="WP_013679370.1">
    <property type="nucleotide sequence ID" value="NC_015315.1"/>
</dbReference>
<proteinExistence type="predicted"/>
<dbReference type="PANTHER" id="PTHR13847:SF287">
    <property type="entry name" value="FAD-DEPENDENT OXIDOREDUCTASE DOMAIN-CONTAINING PROTEIN 1"/>
    <property type="match status" value="1"/>
</dbReference>
<dbReference type="Gene3D" id="3.30.9.10">
    <property type="entry name" value="D-Amino Acid Oxidase, subunit A, domain 2"/>
    <property type="match status" value="1"/>
</dbReference>
<accession>F2L3Q0</accession>
<dbReference type="Pfam" id="PF01266">
    <property type="entry name" value="DAO"/>
    <property type="match status" value="1"/>
</dbReference>
<dbReference type="Gene3D" id="3.50.50.60">
    <property type="entry name" value="FAD/NAD(P)-binding domain"/>
    <property type="match status" value="1"/>
</dbReference>
<evidence type="ECO:0000256" key="1">
    <source>
        <dbReference type="ARBA" id="ARBA00023002"/>
    </source>
</evidence>
<dbReference type="KEGG" id="tuz:TUZN_0540"/>
<dbReference type="SUPFAM" id="SSF51905">
    <property type="entry name" value="FAD/NAD(P)-binding domain"/>
    <property type="match status" value="1"/>
</dbReference>
<dbReference type="OrthoDB" id="168391at2157"/>
<feature type="domain" description="FAD dependent oxidoreductase" evidence="2">
    <location>
        <begin position="2"/>
        <end position="381"/>
    </location>
</feature>
<dbReference type="PANTHER" id="PTHR13847">
    <property type="entry name" value="SARCOSINE DEHYDROGENASE-RELATED"/>
    <property type="match status" value="1"/>
</dbReference>
<protein>
    <submittedName>
        <fullName evidence="3">FAD dependent oxidoreductase</fullName>
    </submittedName>
</protein>
<gene>
    <name evidence="3" type="ordered locus">TUZN_0540</name>
</gene>
<dbReference type="GO" id="GO:0005737">
    <property type="term" value="C:cytoplasm"/>
    <property type="evidence" value="ECO:0007669"/>
    <property type="project" value="TreeGrafter"/>
</dbReference>
<dbReference type="eggNOG" id="arCOG00755">
    <property type="taxonomic scope" value="Archaea"/>
</dbReference>
<dbReference type="GO" id="GO:0016491">
    <property type="term" value="F:oxidoreductase activity"/>
    <property type="evidence" value="ECO:0007669"/>
    <property type="project" value="UniProtKB-KW"/>
</dbReference>
<organism evidence="3 4">
    <name type="scientific">Thermoproteus uzoniensis (strain 768-20)</name>
    <dbReference type="NCBI Taxonomy" id="999630"/>
    <lineage>
        <taxon>Archaea</taxon>
        <taxon>Thermoproteota</taxon>
        <taxon>Thermoprotei</taxon>
        <taxon>Thermoproteales</taxon>
        <taxon>Thermoproteaceae</taxon>
        <taxon>Thermoproteus</taxon>
    </lineage>
</organism>
<dbReference type="HOGENOM" id="CLU_007884_4_1_2"/>
<reference key="2">
    <citation type="submission" date="2011-03" db="EMBL/GenBank/DDBJ databases">
        <title>Complete genome sequence of the thermoacidophilic crenarchaeon Thermoproteus uzoniensis 768-20.</title>
        <authorList>
            <person name="Mardanov A.V."/>
            <person name="Gumerov V.M."/>
            <person name="Beletsky A.V."/>
            <person name="Prokofeva M.I."/>
            <person name="Bonch-Osmolovskaya E.A."/>
            <person name="Ravin N.V."/>
            <person name="Skryabin K.G."/>
        </authorList>
    </citation>
    <scope>NUCLEOTIDE SEQUENCE</scope>
    <source>
        <strain>768-20</strain>
    </source>
</reference>
<dbReference type="EMBL" id="CP002590">
    <property type="protein sequence ID" value="AEA12034.1"/>
    <property type="molecule type" value="Genomic_DNA"/>
</dbReference>
<dbReference type="Proteomes" id="UP000008138">
    <property type="component" value="Chromosome"/>
</dbReference>
<evidence type="ECO:0000259" key="2">
    <source>
        <dbReference type="Pfam" id="PF01266"/>
    </source>
</evidence>
<keyword evidence="1" id="KW-0560">Oxidoreductase</keyword>
<name>F2L3Q0_THEU7</name>
<sequence length="414" mass="44969">MRIVVVGAGIVGMATAYHLKRIAPSSEVTVVDMMAGAGMGDTGRSAAAFRTIFTSRLNRLLAKTTIDFYKSVQKGGRNLSMRFVGYLFLAGEAETASLRPVVSELKAMGLSIDFVDPPRGVRAKVTEDEEAREMGLYDVETGILIRDAGILDPEKVLRYYEEQFMKMGGKAVYGVKMTGLLARPKKPLGIPGEPFAWQDYEVGGISTSAGYIEADAVVLATGAWTGDLAAALGYGLPLRPRKRQVFVVRAEGELKAMLYDDSLTGEGSMPFLILPRGIYIRPEPDEGNFWIGLADRRPYGFEETGVEEGLWRYGIYPVLSKYIPAFEGRTPHNAWHGYYDENVVDEVAIVDKLADGLYVAAGTSGSGIMKADAIARIAAALVLGESKAELFGGVEVPTNALAKNRCMEPERLVL</sequence>
<dbReference type="GeneID" id="10360083"/>
<evidence type="ECO:0000313" key="4">
    <source>
        <dbReference type="Proteomes" id="UP000008138"/>
    </source>
</evidence>